<feature type="region of interest" description="Disordered" evidence="1">
    <location>
        <begin position="1"/>
        <end position="21"/>
    </location>
</feature>
<dbReference type="HOGENOM" id="CLU_2816211_0_0_1"/>
<organism evidence="2 4">
    <name type="scientific">Medicago truncatula</name>
    <name type="common">Barrel medic</name>
    <name type="synonym">Medicago tribuloides</name>
    <dbReference type="NCBI Taxonomy" id="3880"/>
    <lineage>
        <taxon>Eukaryota</taxon>
        <taxon>Viridiplantae</taxon>
        <taxon>Streptophyta</taxon>
        <taxon>Embryophyta</taxon>
        <taxon>Tracheophyta</taxon>
        <taxon>Spermatophyta</taxon>
        <taxon>Magnoliopsida</taxon>
        <taxon>eudicotyledons</taxon>
        <taxon>Gunneridae</taxon>
        <taxon>Pentapetalae</taxon>
        <taxon>rosids</taxon>
        <taxon>fabids</taxon>
        <taxon>Fabales</taxon>
        <taxon>Fabaceae</taxon>
        <taxon>Papilionoideae</taxon>
        <taxon>50 kb inversion clade</taxon>
        <taxon>NPAAA clade</taxon>
        <taxon>Hologalegina</taxon>
        <taxon>IRL clade</taxon>
        <taxon>Trifolieae</taxon>
        <taxon>Medicago</taxon>
    </lineage>
</organism>
<reference evidence="2 4" key="1">
    <citation type="journal article" date="2011" name="Nature">
        <title>The Medicago genome provides insight into the evolution of rhizobial symbioses.</title>
        <authorList>
            <person name="Young N.D."/>
            <person name="Debelle F."/>
            <person name="Oldroyd G.E."/>
            <person name="Geurts R."/>
            <person name="Cannon S.B."/>
            <person name="Udvardi M.K."/>
            <person name="Benedito V.A."/>
            <person name="Mayer K.F."/>
            <person name="Gouzy J."/>
            <person name="Schoof H."/>
            <person name="Van de Peer Y."/>
            <person name="Proost S."/>
            <person name="Cook D.R."/>
            <person name="Meyers B.C."/>
            <person name="Spannagl M."/>
            <person name="Cheung F."/>
            <person name="De Mita S."/>
            <person name="Krishnakumar V."/>
            <person name="Gundlach H."/>
            <person name="Zhou S."/>
            <person name="Mudge J."/>
            <person name="Bharti A.K."/>
            <person name="Murray J.D."/>
            <person name="Naoumkina M.A."/>
            <person name="Rosen B."/>
            <person name="Silverstein K.A."/>
            <person name="Tang H."/>
            <person name="Rombauts S."/>
            <person name="Zhao P.X."/>
            <person name="Zhou P."/>
            <person name="Barbe V."/>
            <person name="Bardou P."/>
            <person name="Bechner M."/>
            <person name="Bellec A."/>
            <person name="Berger A."/>
            <person name="Berges H."/>
            <person name="Bidwell S."/>
            <person name="Bisseling T."/>
            <person name="Choisne N."/>
            <person name="Couloux A."/>
            <person name="Denny R."/>
            <person name="Deshpande S."/>
            <person name="Dai X."/>
            <person name="Doyle J.J."/>
            <person name="Dudez A.M."/>
            <person name="Farmer A.D."/>
            <person name="Fouteau S."/>
            <person name="Franken C."/>
            <person name="Gibelin C."/>
            <person name="Gish J."/>
            <person name="Goldstein S."/>
            <person name="Gonzalez A.J."/>
            <person name="Green P.J."/>
            <person name="Hallab A."/>
            <person name="Hartog M."/>
            <person name="Hua A."/>
            <person name="Humphray S.J."/>
            <person name="Jeong D.H."/>
            <person name="Jing Y."/>
            <person name="Jocker A."/>
            <person name="Kenton S.M."/>
            <person name="Kim D.J."/>
            <person name="Klee K."/>
            <person name="Lai H."/>
            <person name="Lang C."/>
            <person name="Lin S."/>
            <person name="Macmil S.L."/>
            <person name="Magdelenat G."/>
            <person name="Matthews L."/>
            <person name="McCorrison J."/>
            <person name="Monaghan E.L."/>
            <person name="Mun J.H."/>
            <person name="Najar F.Z."/>
            <person name="Nicholson C."/>
            <person name="Noirot C."/>
            <person name="O'Bleness M."/>
            <person name="Paule C.R."/>
            <person name="Poulain J."/>
            <person name="Prion F."/>
            <person name="Qin B."/>
            <person name="Qu C."/>
            <person name="Retzel E.F."/>
            <person name="Riddle C."/>
            <person name="Sallet E."/>
            <person name="Samain S."/>
            <person name="Samson N."/>
            <person name="Sanders I."/>
            <person name="Saurat O."/>
            <person name="Scarpelli C."/>
            <person name="Schiex T."/>
            <person name="Segurens B."/>
            <person name="Severin A.J."/>
            <person name="Sherrier D.J."/>
            <person name="Shi R."/>
            <person name="Sims S."/>
            <person name="Singer S.R."/>
            <person name="Sinharoy S."/>
            <person name="Sterck L."/>
            <person name="Viollet A."/>
            <person name="Wang B.B."/>
            <person name="Wang K."/>
            <person name="Wang M."/>
            <person name="Wang X."/>
            <person name="Warfsmann J."/>
            <person name="Weissenbach J."/>
            <person name="White D.D."/>
            <person name="White J.D."/>
            <person name="Wiley G.B."/>
            <person name="Wincker P."/>
            <person name="Xing Y."/>
            <person name="Yang L."/>
            <person name="Yao Z."/>
            <person name="Ying F."/>
            <person name="Zhai J."/>
            <person name="Zhou L."/>
            <person name="Zuber A."/>
            <person name="Denarie J."/>
            <person name="Dixon R.A."/>
            <person name="May G.D."/>
            <person name="Schwartz D.C."/>
            <person name="Rogers J."/>
            <person name="Quetier F."/>
            <person name="Town C.D."/>
            <person name="Roe B.A."/>
        </authorList>
    </citation>
    <scope>NUCLEOTIDE SEQUENCE [LARGE SCALE GENOMIC DNA]</scope>
    <source>
        <strain evidence="2">A17</strain>
        <strain evidence="3 4">cv. Jemalong A17</strain>
    </source>
</reference>
<sequence>MASVVMEHDSEDGEYVEKSTEETHALEIVQCQGNVVDPAARYARVQEKNNLVRVQNLPFKGEAKIRI</sequence>
<evidence type="ECO:0000313" key="2">
    <source>
        <dbReference type="EMBL" id="KEH37832.1"/>
    </source>
</evidence>
<protein>
    <submittedName>
        <fullName evidence="2 3">Uncharacterized protein</fullName>
    </submittedName>
</protein>
<dbReference type="Proteomes" id="UP000002051">
    <property type="component" value="Chromosome 2"/>
</dbReference>
<name>A0A072V7P7_MEDTR</name>
<evidence type="ECO:0000313" key="3">
    <source>
        <dbReference type="EnsemblPlants" id="KEH37832"/>
    </source>
</evidence>
<reference evidence="3" key="3">
    <citation type="submission" date="2015-04" db="UniProtKB">
        <authorList>
            <consortium name="EnsemblPlants"/>
        </authorList>
    </citation>
    <scope>IDENTIFICATION</scope>
    <source>
        <strain evidence="3">cv. Jemalong A17</strain>
    </source>
</reference>
<dbReference type="EnsemblPlants" id="KEH37832">
    <property type="protein sequence ID" value="KEH37832"/>
    <property type="gene ID" value="MTR_2g049535"/>
</dbReference>
<dbReference type="EMBL" id="CM001218">
    <property type="protein sequence ID" value="KEH37832.1"/>
    <property type="molecule type" value="Genomic_DNA"/>
</dbReference>
<dbReference type="AlphaFoldDB" id="A0A072V7P7"/>
<accession>A0A072V7P7</accession>
<gene>
    <name evidence="2" type="ordered locus">MTR_2g049535</name>
</gene>
<evidence type="ECO:0000256" key="1">
    <source>
        <dbReference type="SAM" id="MobiDB-lite"/>
    </source>
</evidence>
<proteinExistence type="predicted"/>
<keyword evidence="4" id="KW-1185">Reference proteome</keyword>
<reference evidence="2 4" key="2">
    <citation type="journal article" date="2014" name="BMC Genomics">
        <title>An improved genome release (version Mt4.0) for the model legume Medicago truncatula.</title>
        <authorList>
            <person name="Tang H."/>
            <person name="Krishnakumar V."/>
            <person name="Bidwell S."/>
            <person name="Rosen B."/>
            <person name="Chan A."/>
            <person name="Zhou S."/>
            <person name="Gentzbittel L."/>
            <person name="Childs K.L."/>
            <person name="Yandell M."/>
            <person name="Gundlach H."/>
            <person name="Mayer K.F."/>
            <person name="Schwartz D.C."/>
            <person name="Town C.D."/>
        </authorList>
    </citation>
    <scope>GENOME REANNOTATION</scope>
    <source>
        <strain evidence="2">A17</strain>
        <strain evidence="3 4">cv. Jemalong A17</strain>
    </source>
</reference>
<evidence type="ECO:0000313" key="4">
    <source>
        <dbReference type="Proteomes" id="UP000002051"/>
    </source>
</evidence>